<dbReference type="SUPFAM" id="SSF52402">
    <property type="entry name" value="Adenine nucleotide alpha hydrolases-like"/>
    <property type="match status" value="1"/>
</dbReference>
<feature type="binding site" evidence="3">
    <location>
        <position position="64"/>
    </location>
    <ligand>
        <name>ATP</name>
        <dbReference type="ChEBI" id="CHEBI:30616"/>
    </ligand>
</feature>
<name>A0A832YZV3_9CREN</name>
<keyword evidence="1" id="KW-0808">Transferase</keyword>
<comment type="caution">
    <text evidence="7">The sequence shown here is derived from an EMBL/GenBank/DDBJ whole genome shotgun (WGS) entry which is preliminary data.</text>
</comment>
<feature type="binding site" evidence="2">
    <location>
        <position position="11"/>
    </location>
    <ligand>
        <name>Zn(2+)</name>
        <dbReference type="ChEBI" id="CHEBI:29105"/>
        <label>1</label>
    </ligand>
</feature>
<organism evidence="7 8">
    <name type="scientific">Ignisphaera aggregans</name>
    <dbReference type="NCBI Taxonomy" id="334771"/>
    <lineage>
        <taxon>Archaea</taxon>
        <taxon>Thermoproteota</taxon>
        <taxon>Thermoprotei</taxon>
        <taxon>Desulfurococcales</taxon>
        <taxon>Desulfurococcaceae</taxon>
        <taxon>Ignisphaera</taxon>
    </lineage>
</organism>
<dbReference type="NCBIfam" id="TIGR00269">
    <property type="entry name" value="TIGR00269 family protein"/>
    <property type="match status" value="1"/>
</dbReference>
<feature type="binding site" evidence="2">
    <location>
        <position position="30"/>
    </location>
    <ligand>
        <name>Zn(2+)</name>
        <dbReference type="ChEBI" id="CHEBI:29105"/>
        <label>1</label>
    </ligand>
</feature>
<feature type="cross-link" description="Glycyl lysine isopeptide (Lys-Gly) (interchain with G-Cter in SAMP2)" evidence="4">
    <location>
        <position position="195"/>
    </location>
</feature>
<feature type="binding site" evidence="2">
    <location>
        <position position="297"/>
    </location>
    <ligand>
        <name>Zn(2+)</name>
        <dbReference type="ChEBI" id="CHEBI:29105"/>
        <label>2</label>
    </ligand>
</feature>
<reference evidence="7" key="1">
    <citation type="journal article" date="2020" name="ISME J.">
        <title>Gammaproteobacteria mediating utilization of methyl-, sulfur- and petroleum organic compounds in deep ocean hydrothermal plumes.</title>
        <authorList>
            <person name="Zhou Z."/>
            <person name="Liu Y."/>
            <person name="Pan J."/>
            <person name="Cron B.R."/>
            <person name="Toner B.M."/>
            <person name="Anantharaman K."/>
            <person name="Breier J.A."/>
            <person name="Dick G.J."/>
            <person name="Li M."/>
        </authorList>
    </citation>
    <scope>NUCLEOTIDE SEQUENCE</scope>
    <source>
        <strain evidence="7">SZUA-1435</strain>
    </source>
</reference>
<evidence type="ECO:0000313" key="7">
    <source>
        <dbReference type="EMBL" id="HIP57291.1"/>
    </source>
</evidence>
<feature type="binding site" evidence="3">
    <location>
        <position position="170"/>
    </location>
    <ligand>
        <name>ATP</name>
        <dbReference type="ChEBI" id="CHEBI:30616"/>
    </ligand>
</feature>
<keyword evidence="2" id="KW-0862">Zinc</keyword>
<protein>
    <submittedName>
        <fullName evidence="7">TIGR00269 family protein</fullName>
    </submittedName>
</protein>
<evidence type="ECO:0000313" key="8">
    <source>
        <dbReference type="Proteomes" id="UP000605805"/>
    </source>
</evidence>
<dbReference type="GO" id="GO:0016740">
    <property type="term" value="F:transferase activity"/>
    <property type="evidence" value="ECO:0007669"/>
    <property type="project" value="UniProtKB-KW"/>
</dbReference>
<accession>A0A832YZV3</accession>
<dbReference type="PANTHER" id="PTHR11807:SF12">
    <property type="entry name" value="CYTOPLASMIC TRNA 2-THIOLATION PROTEIN 1"/>
    <property type="match status" value="1"/>
</dbReference>
<dbReference type="InterPro" id="IPR014729">
    <property type="entry name" value="Rossmann-like_a/b/a_fold"/>
</dbReference>
<evidence type="ECO:0000256" key="4">
    <source>
        <dbReference type="PIRSR" id="PIRSR004976-53"/>
    </source>
</evidence>
<dbReference type="Pfam" id="PF01171">
    <property type="entry name" value="ATP_bind_3"/>
    <property type="match status" value="1"/>
</dbReference>
<gene>
    <name evidence="7" type="ORF">EYH02_04400</name>
</gene>
<dbReference type="Pfam" id="PF22082">
    <property type="entry name" value="TtuA_LIM_N"/>
    <property type="match status" value="1"/>
</dbReference>
<feature type="binding site" evidence="3">
    <location>
        <position position="88"/>
    </location>
    <ligand>
        <name>ATP</name>
        <dbReference type="ChEBI" id="CHEBI:30616"/>
    </ligand>
</feature>
<feature type="domain" description="2-thiouridine synthetase TtuA-like N-terminal LIM" evidence="6">
    <location>
        <begin position="7"/>
        <end position="32"/>
    </location>
</feature>
<evidence type="ECO:0000256" key="1">
    <source>
        <dbReference type="ARBA" id="ARBA00022679"/>
    </source>
</evidence>
<dbReference type="PANTHER" id="PTHR11807">
    <property type="entry name" value="ATPASES OF THE PP SUPERFAMILY-RELATED"/>
    <property type="match status" value="1"/>
</dbReference>
<keyword evidence="4" id="KW-1017">Isopeptide bond</keyword>
<feature type="binding site" evidence="2">
    <location>
        <position position="27"/>
    </location>
    <ligand>
        <name>Zn(2+)</name>
        <dbReference type="ChEBI" id="CHEBI:29105"/>
        <label>1</label>
    </ligand>
</feature>
<dbReference type="EMBL" id="DQTV01000080">
    <property type="protein sequence ID" value="HIP57291.1"/>
    <property type="molecule type" value="Genomic_DNA"/>
</dbReference>
<dbReference type="Proteomes" id="UP000605805">
    <property type="component" value="Unassembled WGS sequence"/>
</dbReference>
<dbReference type="InterPro" id="IPR000541">
    <property type="entry name" value="Ncs6/Tuc1/Ctu1"/>
</dbReference>
<feature type="binding site" evidence="3">
    <location>
        <begin position="58"/>
        <end position="60"/>
    </location>
    <ligand>
        <name>ATP</name>
        <dbReference type="ChEBI" id="CHEBI:30616"/>
    </ligand>
</feature>
<evidence type="ECO:0000259" key="6">
    <source>
        <dbReference type="Pfam" id="PF22082"/>
    </source>
</evidence>
<sequence>MLSPEAKCSFCRREAVARIAYAKLLLCEEHYIEYIRNKVRRTILRYNLANRGDKILLAVSGGKDSLTLLDIMYALSQEMRFSVAVLHIDLGIEGYSEQLKHSVESHTQKLGVPLITLSLRDILGVTLPQLSKRSRRPPCSVCGIVKRYLMNACAIESGATAVATGHTADDVIAYAIKSFILQDYSSLSKLVPKTKALQGAISRIRPLYEVYERETLLYSVLKRLPFHHGMCPYVVRNSLERHVKRFFNQIEELFPSTKISFLRRLAKHAETLTPVETERKSIRTCDVCGLIASDHKCSFCKVTESAVGMPLGREVRDYISSMVKEIWS</sequence>
<dbReference type="GO" id="GO:0000049">
    <property type="term" value="F:tRNA binding"/>
    <property type="evidence" value="ECO:0007669"/>
    <property type="project" value="InterPro"/>
</dbReference>
<dbReference type="GO" id="GO:0005524">
    <property type="term" value="F:ATP binding"/>
    <property type="evidence" value="ECO:0007669"/>
    <property type="project" value="UniProtKB-KW"/>
</dbReference>
<dbReference type="AlphaFoldDB" id="A0A832YZV3"/>
<proteinExistence type="predicted"/>
<feature type="binding site" evidence="2">
    <location>
        <position position="288"/>
    </location>
    <ligand>
        <name>Zn(2+)</name>
        <dbReference type="ChEBI" id="CHEBI:29105"/>
        <label>2</label>
    </ligand>
</feature>
<keyword evidence="4" id="KW-0832">Ubl conjugation</keyword>
<dbReference type="Gene3D" id="3.40.50.620">
    <property type="entry name" value="HUPs"/>
    <property type="match status" value="1"/>
</dbReference>
<keyword evidence="3" id="KW-0067">ATP-binding</keyword>
<dbReference type="InterPro" id="IPR011063">
    <property type="entry name" value="TilS/TtcA_N"/>
</dbReference>
<feature type="binding site" evidence="2">
    <location>
        <position position="300"/>
    </location>
    <ligand>
        <name>Zn(2+)</name>
        <dbReference type="ChEBI" id="CHEBI:29105"/>
        <label>2</label>
    </ligand>
</feature>
<feature type="binding site" evidence="2">
    <location>
        <position position="8"/>
    </location>
    <ligand>
        <name>Zn(2+)</name>
        <dbReference type="ChEBI" id="CHEBI:29105"/>
        <label>1</label>
    </ligand>
</feature>
<feature type="binding site" evidence="2">
    <location>
        <position position="285"/>
    </location>
    <ligand>
        <name>Zn(2+)</name>
        <dbReference type="ChEBI" id="CHEBI:29105"/>
        <label>2</label>
    </ligand>
</feature>
<feature type="binding site" evidence="3">
    <location>
        <position position="165"/>
    </location>
    <ligand>
        <name>ATP</name>
        <dbReference type="ChEBI" id="CHEBI:30616"/>
    </ligand>
</feature>
<keyword evidence="3" id="KW-0547">Nucleotide-binding</keyword>
<dbReference type="GO" id="GO:0002143">
    <property type="term" value="P:tRNA wobble position uridine thiolation"/>
    <property type="evidence" value="ECO:0007669"/>
    <property type="project" value="TreeGrafter"/>
</dbReference>
<evidence type="ECO:0000256" key="3">
    <source>
        <dbReference type="PIRSR" id="PIRSR004976-51"/>
    </source>
</evidence>
<evidence type="ECO:0000259" key="5">
    <source>
        <dbReference type="Pfam" id="PF01171"/>
    </source>
</evidence>
<dbReference type="GO" id="GO:0002144">
    <property type="term" value="C:cytosolic tRNA wobble base thiouridylase complex"/>
    <property type="evidence" value="ECO:0007669"/>
    <property type="project" value="TreeGrafter"/>
</dbReference>
<keyword evidence="2" id="KW-0479">Metal-binding</keyword>
<dbReference type="GO" id="GO:0046872">
    <property type="term" value="F:metal ion binding"/>
    <property type="evidence" value="ECO:0007669"/>
    <property type="project" value="UniProtKB-KW"/>
</dbReference>
<evidence type="ECO:0000256" key="2">
    <source>
        <dbReference type="PIRSR" id="PIRSR004976-50"/>
    </source>
</evidence>
<dbReference type="InterPro" id="IPR035107">
    <property type="entry name" value="tRNA_thiolation_TtcA_Ctu1"/>
</dbReference>
<dbReference type="PIRSF" id="PIRSF004976">
    <property type="entry name" value="ATPase_YdaO"/>
    <property type="match status" value="1"/>
</dbReference>
<dbReference type="InterPro" id="IPR054306">
    <property type="entry name" value="TtuA-like_LIM_N"/>
</dbReference>
<feature type="domain" description="tRNA(Ile)-lysidine/2-thiocytidine synthase N-terminal" evidence="5">
    <location>
        <begin position="54"/>
        <end position="225"/>
    </location>
</feature>